<keyword evidence="1" id="KW-0472">Membrane</keyword>
<accession>A0ABT3BN23</accession>
<sequence length="179" mass="21603">MMTNNSQYISRFFKENFKDKWFKRLQRKYFFICLFPIRFFQRKKAIENEIIRRLKNYLLEKSGTDYLDPFHFEILLKKYFTYKPHKFLLYGFSIILGVSVTVGIAVPMVQKLDLHQIKTDFNQLLTDVQAQINKLPKNDQGKFLSKLEQIKDLVSKQNNYQTYRTAYNQLEAFQKSIIQ</sequence>
<feature type="transmembrane region" description="Helical" evidence="1">
    <location>
        <begin position="87"/>
        <end position="109"/>
    </location>
</feature>
<evidence type="ECO:0000256" key="1">
    <source>
        <dbReference type="SAM" id="Phobius"/>
    </source>
</evidence>
<comment type="caution">
    <text evidence="2">The sequence shown here is derived from an EMBL/GenBank/DDBJ whole genome shotgun (WGS) entry which is preliminary data.</text>
</comment>
<gene>
    <name evidence="2" type="ORF">OF376_02640</name>
</gene>
<organism evidence="2 3">
    <name type="scientific">Ureaplasma miroungigenitalium</name>
    <dbReference type="NCBI Taxonomy" id="1042321"/>
    <lineage>
        <taxon>Bacteria</taxon>
        <taxon>Bacillati</taxon>
        <taxon>Mycoplasmatota</taxon>
        <taxon>Mycoplasmoidales</taxon>
        <taxon>Mycoplasmoidaceae</taxon>
        <taxon>Ureaplasma</taxon>
    </lineage>
</organism>
<proteinExistence type="predicted"/>
<name>A0ABT3BN23_9BACT</name>
<keyword evidence="1" id="KW-1133">Transmembrane helix</keyword>
<evidence type="ECO:0000313" key="2">
    <source>
        <dbReference type="EMBL" id="MCV3728660.1"/>
    </source>
</evidence>
<reference evidence="2 3" key="1">
    <citation type="journal article" date="2020" name="Int. J. Syst. Evol. Microbiol.">
        <title>Ureaplasma miroungigenitalium sp. nov. isolated from northern elephant seals (Mirounga angustirostris) and Ureaplasma zalophigenitalium sp. nov. isolated from California sea lions (Zalophus californianus).</title>
        <authorList>
            <person name="Volokhov D.V."/>
            <person name="Gulland F.M."/>
            <person name="Gao Y."/>
            <person name="Chizhikov V.E."/>
        </authorList>
    </citation>
    <scope>NUCLEOTIDE SEQUENCE [LARGE SCALE GENOMIC DNA]</scope>
    <source>
        <strain evidence="2 3">ES3182-GEN</strain>
    </source>
</reference>
<keyword evidence="3" id="KW-1185">Reference proteome</keyword>
<dbReference type="RefSeq" id="WP_263821973.1">
    <property type="nucleotide sequence ID" value="NZ_JAOXHK010000003.1"/>
</dbReference>
<dbReference type="Proteomes" id="UP001208245">
    <property type="component" value="Unassembled WGS sequence"/>
</dbReference>
<protein>
    <submittedName>
        <fullName evidence="2">Uncharacterized protein</fullName>
    </submittedName>
</protein>
<evidence type="ECO:0000313" key="3">
    <source>
        <dbReference type="Proteomes" id="UP001208245"/>
    </source>
</evidence>
<keyword evidence="1" id="KW-0812">Transmembrane</keyword>
<dbReference type="EMBL" id="JAOXHL010000003">
    <property type="protein sequence ID" value="MCV3728660.1"/>
    <property type="molecule type" value="Genomic_DNA"/>
</dbReference>